<evidence type="ECO:0000313" key="2">
    <source>
        <dbReference type="EMBL" id="KAI5332813.1"/>
    </source>
</evidence>
<proteinExistence type="predicted"/>
<name>A0AAD4Z5P1_PRUDU</name>
<dbReference type="EMBL" id="JAJFAZ020000004">
    <property type="protein sequence ID" value="KAI5332813.1"/>
    <property type="molecule type" value="Genomic_DNA"/>
</dbReference>
<sequence>MPRQDPRPVPIDSPRRPDPDLPVFPAGNHGFRPRARLGRLRRNFGRKSRSLVNGPGVWVLSGIPKDSSRIMEKFGAGPFSHRLFAHVHKDIVWSSKEGKMSCVEFGFSQCGTMGLTGMAL</sequence>
<evidence type="ECO:0000256" key="1">
    <source>
        <dbReference type="SAM" id="MobiDB-lite"/>
    </source>
</evidence>
<keyword evidence="3" id="KW-1185">Reference proteome</keyword>
<dbReference type="AlphaFoldDB" id="A0AAD4Z5P1"/>
<organism evidence="2 3">
    <name type="scientific">Prunus dulcis</name>
    <name type="common">Almond</name>
    <name type="synonym">Amygdalus dulcis</name>
    <dbReference type="NCBI Taxonomy" id="3755"/>
    <lineage>
        <taxon>Eukaryota</taxon>
        <taxon>Viridiplantae</taxon>
        <taxon>Streptophyta</taxon>
        <taxon>Embryophyta</taxon>
        <taxon>Tracheophyta</taxon>
        <taxon>Spermatophyta</taxon>
        <taxon>Magnoliopsida</taxon>
        <taxon>eudicotyledons</taxon>
        <taxon>Gunneridae</taxon>
        <taxon>Pentapetalae</taxon>
        <taxon>rosids</taxon>
        <taxon>fabids</taxon>
        <taxon>Rosales</taxon>
        <taxon>Rosaceae</taxon>
        <taxon>Amygdaloideae</taxon>
        <taxon>Amygdaleae</taxon>
        <taxon>Prunus</taxon>
    </lineage>
</organism>
<accession>A0AAD4Z5P1</accession>
<reference evidence="2 3" key="1">
    <citation type="journal article" date="2022" name="G3 (Bethesda)">
        <title>Whole-genome sequence and methylome profiling of the almond [Prunus dulcis (Mill.) D.A. Webb] cultivar 'Nonpareil'.</title>
        <authorList>
            <person name="D'Amico-Willman K.M."/>
            <person name="Ouma W.Z."/>
            <person name="Meulia T."/>
            <person name="Sideli G.M."/>
            <person name="Gradziel T.M."/>
            <person name="Fresnedo-Ramirez J."/>
        </authorList>
    </citation>
    <scope>NUCLEOTIDE SEQUENCE [LARGE SCALE GENOMIC DNA]</scope>
    <source>
        <strain evidence="2">Clone GOH B32 T37-40</strain>
    </source>
</reference>
<protein>
    <submittedName>
        <fullName evidence="2">Uncharacterized protein</fullName>
    </submittedName>
</protein>
<evidence type="ECO:0000313" key="3">
    <source>
        <dbReference type="Proteomes" id="UP001054821"/>
    </source>
</evidence>
<feature type="region of interest" description="Disordered" evidence="1">
    <location>
        <begin position="1"/>
        <end position="29"/>
    </location>
</feature>
<dbReference type="Proteomes" id="UP001054821">
    <property type="component" value="Chromosome 4"/>
</dbReference>
<gene>
    <name evidence="2" type="ORF">L3X38_022942</name>
</gene>
<comment type="caution">
    <text evidence="2">The sequence shown here is derived from an EMBL/GenBank/DDBJ whole genome shotgun (WGS) entry which is preliminary data.</text>
</comment>